<comment type="caution">
    <text evidence="10">The sequence shown here is derived from an EMBL/GenBank/DDBJ whole genome shotgun (WGS) entry which is preliminary data.</text>
</comment>
<evidence type="ECO:0000313" key="10">
    <source>
        <dbReference type="EMBL" id="KDE39427.1"/>
    </source>
</evidence>
<dbReference type="InterPro" id="IPR002477">
    <property type="entry name" value="Peptidoglycan-bd-like"/>
</dbReference>
<feature type="domain" description="L,D-TPase catalytic" evidence="9">
    <location>
        <begin position="286"/>
        <end position="457"/>
    </location>
</feature>
<dbReference type="Gene3D" id="1.10.101.10">
    <property type="entry name" value="PGBD-like superfamily/PGBD"/>
    <property type="match status" value="1"/>
</dbReference>
<dbReference type="GO" id="GO:0016740">
    <property type="term" value="F:transferase activity"/>
    <property type="evidence" value="ECO:0007669"/>
    <property type="project" value="UniProtKB-KW"/>
</dbReference>
<dbReference type="PANTHER" id="PTHR41533">
    <property type="entry name" value="L,D-TRANSPEPTIDASE HI_1667-RELATED"/>
    <property type="match status" value="1"/>
</dbReference>
<keyword evidence="11" id="KW-1185">Reference proteome</keyword>
<evidence type="ECO:0000313" key="11">
    <source>
        <dbReference type="Proteomes" id="UP000027318"/>
    </source>
</evidence>
<dbReference type="STRING" id="267850.ADINL_2556"/>
<dbReference type="Gene3D" id="2.40.440.10">
    <property type="entry name" value="L,D-transpeptidase catalytic domain-like"/>
    <property type="match status" value="1"/>
</dbReference>
<evidence type="ECO:0000256" key="3">
    <source>
        <dbReference type="ARBA" id="ARBA00022679"/>
    </source>
</evidence>
<dbReference type="GO" id="GO:0008360">
    <property type="term" value="P:regulation of cell shape"/>
    <property type="evidence" value="ECO:0007669"/>
    <property type="project" value="UniProtKB-UniRule"/>
</dbReference>
<dbReference type="InterPro" id="IPR052905">
    <property type="entry name" value="LD-transpeptidase_YkuD-like"/>
</dbReference>
<dbReference type="InterPro" id="IPR005490">
    <property type="entry name" value="LD_TPept_cat_dom"/>
</dbReference>
<dbReference type="EMBL" id="JMSZ01000032">
    <property type="protein sequence ID" value="KDE39427.1"/>
    <property type="molecule type" value="Genomic_DNA"/>
</dbReference>
<dbReference type="GO" id="GO:0004180">
    <property type="term" value="F:carboxypeptidase activity"/>
    <property type="evidence" value="ECO:0007669"/>
    <property type="project" value="UniProtKB-ARBA"/>
</dbReference>
<evidence type="ECO:0000256" key="4">
    <source>
        <dbReference type="ARBA" id="ARBA00022960"/>
    </source>
</evidence>
<protein>
    <submittedName>
        <fullName evidence="10">L,D-transpeptidase YcbB</fullName>
    </submittedName>
</protein>
<dbReference type="Pfam" id="PF03734">
    <property type="entry name" value="YkuD"/>
    <property type="match status" value="1"/>
</dbReference>
<dbReference type="Proteomes" id="UP000027318">
    <property type="component" value="Unassembled WGS sequence"/>
</dbReference>
<evidence type="ECO:0000256" key="2">
    <source>
        <dbReference type="ARBA" id="ARBA00005992"/>
    </source>
</evidence>
<dbReference type="PROSITE" id="PS52029">
    <property type="entry name" value="LD_TPASE"/>
    <property type="match status" value="1"/>
</dbReference>
<dbReference type="UniPathway" id="UPA00219"/>
<keyword evidence="3" id="KW-0808">Transferase</keyword>
<gene>
    <name evidence="10" type="ORF">ADINL_2556</name>
</gene>
<comment type="pathway">
    <text evidence="1 7">Cell wall biogenesis; peptidoglycan biosynthesis.</text>
</comment>
<feature type="signal peptide" evidence="8">
    <location>
        <begin position="1"/>
        <end position="30"/>
    </location>
</feature>
<dbReference type="Pfam" id="PF20142">
    <property type="entry name" value="Scaffold"/>
    <property type="match status" value="1"/>
</dbReference>
<name>A0A063Y4H7_9GAMM</name>
<dbReference type="GO" id="GO:0009252">
    <property type="term" value="P:peptidoglycan biosynthetic process"/>
    <property type="evidence" value="ECO:0007669"/>
    <property type="project" value="UniProtKB-UniPathway"/>
</dbReference>
<feature type="active site" description="Proton donor/acceptor" evidence="7">
    <location>
        <position position="414"/>
    </location>
</feature>
<evidence type="ECO:0000259" key="9">
    <source>
        <dbReference type="PROSITE" id="PS52029"/>
    </source>
</evidence>
<dbReference type="Pfam" id="PF01471">
    <property type="entry name" value="PG_binding_1"/>
    <property type="match status" value="1"/>
</dbReference>
<dbReference type="InterPro" id="IPR038063">
    <property type="entry name" value="Transpep_catalytic_dom"/>
</dbReference>
<dbReference type="SUPFAM" id="SSF141523">
    <property type="entry name" value="L,D-transpeptidase catalytic domain-like"/>
    <property type="match status" value="1"/>
</dbReference>
<evidence type="ECO:0000256" key="8">
    <source>
        <dbReference type="SAM" id="SignalP"/>
    </source>
</evidence>
<accession>A0A063Y4H7</accession>
<dbReference type="AlphaFoldDB" id="A0A063Y4H7"/>
<dbReference type="OrthoDB" id="9778545at2"/>
<proteinExistence type="inferred from homology"/>
<organism evidence="10 11">
    <name type="scientific">Nitrincola lacisaponensis</name>
    <dbReference type="NCBI Taxonomy" id="267850"/>
    <lineage>
        <taxon>Bacteria</taxon>
        <taxon>Pseudomonadati</taxon>
        <taxon>Pseudomonadota</taxon>
        <taxon>Gammaproteobacteria</taxon>
        <taxon>Oceanospirillales</taxon>
        <taxon>Oceanospirillaceae</taxon>
        <taxon>Nitrincola</taxon>
    </lineage>
</organism>
<dbReference type="SUPFAM" id="SSF47090">
    <property type="entry name" value="PGBD-like"/>
    <property type="match status" value="1"/>
</dbReference>
<keyword evidence="6 7" id="KW-0961">Cell wall biogenesis/degradation</keyword>
<dbReference type="GO" id="GO:0071555">
    <property type="term" value="P:cell wall organization"/>
    <property type="evidence" value="ECO:0007669"/>
    <property type="project" value="UniProtKB-UniRule"/>
</dbReference>
<keyword evidence="5 7" id="KW-0573">Peptidoglycan synthesis</keyword>
<keyword evidence="8" id="KW-0732">Signal</keyword>
<dbReference type="InterPro" id="IPR036366">
    <property type="entry name" value="PGBDSf"/>
</dbReference>
<keyword evidence="4 7" id="KW-0133">Cell shape</keyword>
<dbReference type="InterPro" id="IPR036365">
    <property type="entry name" value="PGBD-like_sf"/>
</dbReference>
<evidence type="ECO:0000256" key="7">
    <source>
        <dbReference type="PROSITE-ProRule" id="PRU01373"/>
    </source>
</evidence>
<dbReference type="PANTHER" id="PTHR41533:SF2">
    <property type="entry name" value="BLR7131 PROTEIN"/>
    <property type="match status" value="1"/>
</dbReference>
<evidence type="ECO:0000256" key="5">
    <source>
        <dbReference type="ARBA" id="ARBA00022984"/>
    </source>
</evidence>
<evidence type="ECO:0000256" key="6">
    <source>
        <dbReference type="ARBA" id="ARBA00023316"/>
    </source>
</evidence>
<dbReference type="RefSeq" id="WP_051632796.1">
    <property type="nucleotide sequence ID" value="NZ_JMSZ01000032.1"/>
</dbReference>
<evidence type="ECO:0000256" key="1">
    <source>
        <dbReference type="ARBA" id="ARBA00004752"/>
    </source>
</evidence>
<reference evidence="10 11" key="1">
    <citation type="journal article" date="2005" name="Int. J. Syst. Evol. Microbiol.">
        <title>Nitrincola lacisaponensis gen. nov., sp. nov., a novel alkaliphilic bacterium isolated from an alkaline, saline lake.</title>
        <authorList>
            <person name="Dimitriu P.A."/>
            <person name="Shukla S.K."/>
            <person name="Conradt J."/>
            <person name="Marquez M.C."/>
            <person name="Ventosa A."/>
            <person name="Maglia A."/>
            <person name="Peyton B.M."/>
            <person name="Pinkart H.C."/>
            <person name="Mormile M.R."/>
        </authorList>
    </citation>
    <scope>NUCLEOTIDE SEQUENCE [LARGE SCALE GENOMIC DNA]</scope>
    <source>
        <strain evidence="10 11">4CA</strain>
    </source>
</reference>
<comment type="similarity">
    <text evidence="2">Belongs to the YkuD family.</text>
</comment>
<feature type="active site" description="Nucleophile" evidence="7">
    <location>
        <position position="433"/>
    </location>
</feature>
<feature type="chain" id="PRO_5001620146" evidence="8">
    <location>
        <begin position="31"/>
        <end position="512"/>
    </location>
</feature>
<dbReference type="PATRIC" id="fig|267850.7.peg.2524"/>
<dbReference type="InterPro" id="IPR045380">
    <property type="entry name" value="LD_TPept_scaffold_dom"/>
</dbReference>
<sequence length="512" mass="57767">MSGKYLYKKTSLNVAFFCLLICFGASHAMASSTDRQTLLVEFLRLTDQQPQWLSFERLEKLESGLQSLEDDGLNPSHYQFGRIQRLVQQRGSGANLDLSPAEDAVISGAYLEALADLKLGRTRHKNVENYLDFRQHQPDALSAVVQLAIAYLDQPDKAFDQARPQMDGYRQLRLRYTDLRQRQSTEPVLPAIEPHRPSLRVGMTDPRVRLLRQHLSLPTPEQDADYFEDSLALAVAQYQSQHGLQADGIAGPQTLSRLNRTVQQDLDAIRINLERWRRVNLALTDHRVVVDIAGATLRYYQNGERVLDTRTQVGRRDRPTPLMLSEISHFTLNPTWTIPPTIYRNDKLPAIRRDPGYLQSNRLTVLDPQGNRLDPESIDWDNPGHILLRQAAGPHNALGQVAIRFPNRQSIYLHDTPNQQLFDRSQRYFSSGCVRVEGATYLVEQLLQATGSPAADDLESLLSSGITRNVSIGIPVTIVLGYWTAEVNTQGELQIHADPYGLDPILLAALNN</sequence>
<dbReference type="CDD" id="cd16913">
    <property type="entry name" value="YkuD_like"/>
    <property type="match status" value="1"/>
</dbReference>